<proteinExistence type="predicted"/>
<sequence>MLLALRQAHAAFAIVESAQGRPGTVKDAEKGSGPLLAPEVAVLRLYVLYQSVSIMSQFRDDLAKMTHGLSVFTTDDVTAELKQMGAATYRKILDVYPANHPNRLQLALDVISIGSLLEDAPLALKAWANAAEENAEARDMKNLLPGRDRPLADSDMTQWIRDQVGDCLPPEYLSPNPDLTPAHTKEDHDHA</sequence>
<reference evidence="2" key="1">
    <citation type="journal article" date="2014" name="PLoS ONE">
        <title>Genome Information of Methylobacterium oryzae, a Plant-Probiotic Methylotroph in the Phyllosphere.</title>
        <authorList>
            <person name="Kwak M.J."/>
            <person name="Jeong H."/>
            <person name="Madhaiyan M."/>
            <person name="Lee Y."/>
            <person name="Sa T.M."/>
            <person name="Oh T.K."/>
            <person name="Kim J.F."/>
        </authorList>
    </citation>
    <scope>NUCLEOTIDE SEQUENCE</scope>
    <source>
        <strain evidence="2">CBMB20</strain>
        <plasmid evidence="2">pMOC2</plasmid>
    </source>
</reference>
<dbReference type="AlphaFoldDB" id="A0A088B3C9"/>
<name>A0A088B3C9_9HYPH</name>
<keyword evidence="2" id="KW-0614">Plasmid</keyword>
<organism evidence="2">
    <name type="scientific">Methylobacterium oryzae CBMB20</name>
    <dbReference type="NCBI Taxonomy" id="693986"/>
    <lineage>
        <taxon>Bacteria</taxon>
        <taxon>Pseudomonadati</taxon>
        <taxon>Pseudomonadota</taxon>
        <taxon>Alphaproteobacteria</taxon>
        <taxon>Hyphomicrobiales</taxon>
        <taxon>Methylobacteriaceae</taxon>
        <taxon>Methylobacterium</taxon>
    </lineage>
</organism>
<geneLocation type="plasmid" evidence="2">
    <name>pMOC2</name>
</geneLocation>
<dbReference type="EMBL" id="JX627581">
    <property type="protein sequence ID" value="AGO88409.1"/>
    <property type="molecule type" value="Genomic_DNA"/>
</dbReference>
<gene>
    <name evidence="2" type="ORF">MOC_2p0030</name>
</gene>
<evidence type="ECO:0000313" key="2">
    <source>
        <dbReference type="EMBL" id="AGO88409.1"/>
    </source>
</evidence>
<evidence type="ECO:0000256" key="1">
    <source>
        <dbReference type="SAM" id="MobiDB-lite"/>
    </source>
</evidence>
<accession>A0A088B3C9</accession>
<protein>
    <submittedName>
        <fullName evidence="2">Protein of unassigned function</fullName>
    </submittedName>
</protein>
<feature type="region of interest" description="Disordered" evidence="1">
    <location>
        <begin position="167"/>
        <end position="191"/>
    </location>
</feature>